<gene>
    <name evidence="1" type="ORF">SD70_24775</name>
</gene>
<evidence type="ECO:0000313" key="2">
    <source>
        <dbReference type="Proteomes" id="UP000031967"/>
    </source>
</evidence>
<evidence type="ECO:0000313" key="1">
    <source>
        <dbReference type="EMBL" id="KIL38669.1"/>
    </source>
</evidence>
<evidence type="ECO:0008006" key="3">
    <source>
        <dbReference type="Google" id="ProtNLM"/>
    </source>
</evidence>
<proteinExistence type="predicted"/>
<keyword evidence="2" id="KW-1185">Reference proteome</keyword>
<dbReference type="RefSeq" id="WP_041050637.1">
    <property type="nucleotide sequence ID" value="NZ_JXAK01000054.1"/>
</dbReference>
<name>A0ABR5AC93_9BACL</name>
<accession>A0ABR5AC93</accession>
<sequence length="200" mass="23000">MARRKKPYIAQFFNRDRLAFSALARAGHVSHKHLQACGLADRRIKNLISDGYIEKVVYKRGNHIKECYKLTKIGRKTASCIFGLSQAYHAQSPAHDLAIAEKYFSLPVELREYWKTESQIRDQFLEQLNDLRDQGKEAEAKLYEDMLNKGLISMPDAVYVNKEGSTIAFEVITNSYGEAELQAKEALVQIMNYKYDTTRI</sequence>
<dbReference type="EMBL" id="JXAK01000054">
    <property type="protein sequence ID" value="KIL38669.1"/>
    <property type="molecule type" value="Genomic_DNA"/>
</dbReference>
<protein>
    <recommendedName>
        <fullName evidence="3">MarR family transcriptional regulator</fullName>
    </recommendedName>
</protein>
<dbReference type="Proteomes" id="UP000031967">
    <property type="component" value="Unassembled WGS sequence"/>
</dbReference>
<comment type="caution">
    <text evidence="1">The sequence shown here is derived from an EMBL/GenBank/DDBJ whole genome shotgun (WGS) entry which is preliminary data.</text>
</comment>
<reference evidence="1 2" key="1">
    <citation type="submission" date="2014-12" db="EMBL/GenBank/DDBJ databases">
        <title>Draft genome sequence of Paenibacillus kamchatkensis strain B-2647.</title>
        <authorList>
            <person name="Karlyshev A.V."/>
            <person name="Kudryashova E.B."/>
        </authorList>
    </citation>
    <scope>NUCLEOTIDE SEQUENCE [LARGE SCALE GENOMIC DNA]</scope>
    <source>
        <strain evidence="1 2">VKM B-2647</strain>
    </source>
</reference>
<organism evidence="1 2">
    <name type="scientific">Gordoniibacillus kamchatkensis</name>
    <dbReference type="NCBI Taxonomy" id="1590651"/>
    <lineage>
        <taxon>Bacteria</taxon>
        <taxon>Bacillati</taxon>
        <taxon>Bacillota</taxon>
        <taxon>Bacilli</taxon>
        <taxon>Bacillales</taxon>
        <taxon>Paenibacillaceae</taxon>
        <taxon>Gordoniibacillus</taxon>
    </lineage>
</organism>